<dbReference type="GO" id="GO:0003978">
    <property type="term" value="F:UDP-glucose 4-epimerase activity"/>
    <property type="evidence" value="ECO:0007669"/>
    <property type="project" value="UniProtKB-EC"/>
</dbReference>
<comment type="catalytic activity">
    <reaction evidence="1 9">
        <text>UDP-alpha-D-glucose = UDP-alpha-D-galactose</text>
        <dbReference type="Rhea" id="RHEA:22168"/>
        <dbReference type="ChEBI" id="CHEBI:58885"/>
        <dbReference type="ChEBI" id="CHEBI:66914"/>
        <dbReference type="EC" id="5.1.3.2"/>
    </reaction>
</comment>
<evidence type="ECO:0000259" key="10">
    <source>
        <dbReference type="SMART" id="SM00822"/>
    </source>
</evidence>
<dbReference type="Gene3D" id="3.90.25.10">
    <property type="entry name" value="UDP-galactose 4-epimerase, domain 1"/>
    <property type="match status" value="1"/>
</dbReference>
<dbReference type="InterPro" id="IPR016040">
    <property type="entry name" value="NAD(P)-bd_dom"/>
</dbReference>
<evidence type="ECO:0000256" key="5">
    <source>
        <dbReference type="ARBA" id="ARBA00013189"/>
    </source>
</evidence>
<dbReference type="Proteomes" id="UP001429580">
    <property type="component" value="Unassembled WGS sequence"/>
</dbReference>
<dbReference type="EC" id="5.1.3.2" evidence="5 9"/>
<organism evidence="11 12">
    <name type="scientific">Pseudochelatococcus lubricantis</name>
    <dbReference type="NCBI Taxonomy" id="1538102"/>
    <lineage>
        <taxon>Bacteria</taxon>
        <taxon>Pseudomonadati</taxon>
        <taxon>Pseudomonadota</taxon>
        <taxon>Alphaproteobacteria</taxon>
        <taxon>Hyphomicrobiales</taxon>
        <taxon>Chelatococcaceae</taxon>
        <taxon>Pseudochelatococcus</taxon>
    </lineage>
</organism>
<evidence type="ECO:0000256" key="7">
    <source>
        <dbReference type="ARBA" id="ARBA00023027"/>
    </source>
</evidence>
<feature type="domain" description="Ketoreductase" evidence="10">
    <location>
        <begin position="2"/>
        <end position="151"/>
    </location>
</feature>
<keyword evidence="7 9" id="KW-0520">NAD</keyword>
<name>A0ABX0UYL7_9HYPH</name>
<proteinExistence type="inferred from homology"/>
<dbReference type="NCBIfam" id="TIGR01179">
    <property type="entry name" value="galE"/>
    <property type="match status" value="1"/>
</dbReference>
<keyword evidence="8 9" id="KW-0413">Isomerase</keyword>
<dbReference type="Pfam" id="PF16363">
    <property type="entry name" value="GDP_Man_Dehyd"/>
    <property type="match status" value="1"/>
</dbReference>
<accession>A0ABX0UYL7</accession>
<dbReference type="PANTHER" id="PTHR43725">
    <property type="entry name" value="UDP-GLUCOSE 4-EPIMERASE"/>
    <property type="match status" value="1"/>
</dbReference>
<protein>
    <recommendedName>
        <fullName evidence="6 9">UDP-glucose 4-epimerase</fullName>
        <ecNumber evidence="5 9">5.1.3.2</ecNumber>
    </recommendedName>
</protein>
<sequence>MSNILVTGGAGFIGAHICEALVRAGLRPVIYDNLTNSSSAVIERLERLAGLRPLFIHADIRDARQLDTAFAHTTFAAVIHLAALKAVGDSVAQPLQYYDVNVAGTLALLAAMRRANVRTLVFSSSATVYGEAATVPIREDFPRRPANPYGRTKVAAEDILTDLAHAEPGWRIALLRYFNPIGAHESGLIGEDPRGVPGNLLPYIAQVAVGNRNELNVFGTDYPTRDGTGVRDYIHVMDLAEGHVAALEHLATTGRFIAANLGTGYGLSVLEVVHAFERASNRHIPLRFVARRQGDVAECYADPAFANRLLGWKAERDIDRMCADAWRWQSLNPLGRSEELTKGIPNFGRS</sequence>
<gene>
    <name evidence="11" type="ORF">FHS82_001888</name>
</gene>
<dbReference type="InterPro" id="IPR005886">
    <property type="entry name" value="UDP_G4E"/>
</dbReference>
<dbReference type="RefSeq" id="WP_166951349.1">
    <property type="nucleotide sequence ID" value="NZ_JAASQI010000003.1"/>
</dbReference>
<evidence type="ECO:0000256" key="1">
    <source>
        <dbReference type="ARBA" id="ARBA00000083"/>
    </source>
</evidence>
<evidence type="ECO:0000256" key="2">
    <source>
        <dbReference type="ARBA" id="ARBA00001911"/>
    </source>
</evidence>
<dbReference type="InterPro" id="IPR057326">
    <property type="entry name" value="KR_dom"/>
</dbReference>
<evidence type="ECO:0000256" key="8">
    <source>
        <dbReference type="ARBA" id="ARBA00023235"/>
    </source>
</evidence>
<comment type="cofactor">
    <cofactor evidence="2 9">
        <name>NAD(+)</name>
        <dbReference type="ChEBI" id="CHEBI:57540"/>
    </cofactor>
</comment>
<evidence type="ECO:0000256" key="6">
    <source>
        <dbReference type="ARBA" id="ARBA00018569"/>
    </source>
</evidence>
<dbReference type="Gene3D" id="3.40.50.720">
    <property type="entry name" value="NAD(P)-binding Rossmann-like Domain"/>
    <property type="match status" value="1"/>
</dbReference>
<dbReference type="NCBIfam" id="NF007956">
    <property type="entry name" value="PRK10675.1"/>
    <property type="match status" value="1"/>
</dbReference>
<comment type="subunit">
    <text evidence="9">Homodimer.</text>
</comment>
<evidence type="ECO:0000256" key="9">
    <source>
        <dbReference type="RuleBase" id="RU366046"/>
    </source>
</evidence>
<evidence type="ECO:0000313" key="11">
    <source>
        <dbReference type="EMBL" id="NIJ58052.1"/>
    </source>
</evidence>
<keyword evidence="12" id="KW-1185">Reference proteome</keyword>
<evidence type="ECO:0000256" key="4">
    <source>
        <dbReference type="ARBA" id="ARBA00007637"/>
    </source>
</evidence>
<evidence type="ECO:0000256" key="3">
    <source>
        <dbReference type="ARBA" id="ARBA00004947"/>
    </source>
</evidence>
<keyword evidence="9" id="KW-0119">Carbohydrate metabolism</keyword>
<dbReference type="InterPro" id="IPR036291">
    <property type="entry name" value="NAD(P)-bd_dom_sf"/>
</dbReference>
<dbReference type="SUPFAM" id="SSF51735">
    <property type="entry name" value="NAD(P)-binding Rossmann-fold domains"/>
    <property type="match status" value="1"/>
</dbReference>
<dbReference type="CDD" id="cd05247">
    <property type="entry name" value="UDP_G4E_1_SDR_e"/>
    <property type="match status" value="1"/>
</dbReference>
<comment type="similarity">
    <text evidence="4 9">Belongs to the NAD(P)-dependent epimerase/dehydratase family.</text>
</comment>
<dbReference type="SMART" id="SM00822">
    <property type="entry name" value="PKS_KR"/>
    <property type="match status" value="1"/>
</dbReference>
<comment type="caution">
    <text evidence="11">The sequence shown here is derived from an EMBL/GenBank/DDBJ whole genome shotgun (WGS) entry which is preliminary data.</text>
</comment>
<dbReference type="EMBL" id="JAASQI010000003">
    <property type="protein sequence ID" value="NIJ58052.1"/>
    <property type="molecule type" value="Genomic_DNA"/>
</dbReference>
<comment type="pathway">
    <text evidence="3 9">Carbohydrate metabolism; galactose metabolism.</text>
</comment>
<reference evidence="11 12" key="1">
    <citation type="submission" date="2020-03" db="EMBL/GenBank/DDBJ databases">
        <title>Genomic Encyclopedia of Type Strains, Phase IV (KMG-IV): sequencing the most valuable type-strain genomes for metagenomic binning, comparative biology and taxonomic classification.</title>
        <authorList>
            <person name="Goeker M."/>
        </authorList>
    </citation>
    <scope>NUCLEOTIDE SEQUENCE [LARGE SCALE GENOMIC DNA]</scope>
    <source>
        <strain evidence="11 12">DSM 103870</strain>
    </source>
</reference>
<evidence type="ECO:0000313" key="12">
    <source>
        <dbReference type="Proteomes" id="UP001429580"/>
    </source>
</evidence>
<dbReference type="PANTHER" id="PTHR43725:SF47">
    <property type="entry name" value="UDP-GLUCOSE 4-EPIMERASE"/>
    <property type="match status" value="1"/>
</dbReference>